<dbReference type="EMBL" id="CACRYJ010000046">
    <property type="protein sequence ID" value="VZO38388.1"/>
    <property type="molecule type" value="Genomic_DNA"/>
</dbReference>
<keyword evidence="2" id="KW-1185">Reference proteome</keyword>
<evidence type="ECO:0000313" key="2">
    <source>
        <dbReference type="Proteomes" id="UP000419743"/>
    </source>
</evidence>
<reference evidence="1 2" key="1">
    <citation type="submission" date="2019-11" db="EMBL/GenBank/DDBJ databases">
        <authorList>
            <person name="Criscuolo A."/>
        </authorList>
    </citation>
    <scope>NUCLEOTIDE SEQUENCE [LARGE SCALE GENOMIC DNA]</scope>
    <source>
        <strain evidence="1">CIP111667</strain>
    </source>
</reference>
<sequence>MARTTGLFQAPEDLQTLYEDIPPHLRLPLQEWVGQALRNIDGSNSHAGARTAFGAYDLQFRPSDPLLMRLERRGSWQEVIAALNDREFLQLIDWCLLPEVWSNLRRDLDTFLLKGGSAWTVYDRTDENDNDEFGLERRVPEGVQVAAEATIASAGHAGERLAQAWHHAFGVNPNPSAAYRDAIRAVEDAMKNAVSPNDNTATLGKMLATIESQKNWTLPLQRTDPRAEPAVVIVGMLRALWVGQADRHGGDPAPALAITQEAAETAVMLAVPLVHWFTSGHAARRSGT</sequence>
<gene>
    <name evidence="1" type="ORF">HALOF300_03224</name>
</gene>
<evidence type="ECO:0000313" key="1">
    <source>
        <dbReference type="EMBL" id="VZO38388.1"/>
    </source>
</evidence>
<dbReference type="Proteomes" id="UP000419743">
    <property type="component" value="Unassembled WGS sequence"/>
</dbReference>
<dbReference type="RefSeq" id="WP_156741898.1">
    <property type="nucleotide sequence ID" value="NZ_CACRYJ010000046.1"/>
</dbReference>
<proteinExistence type="predicted"/>
<name>A0A7M4DM56_9MICO</name>
<accession>A0A7M4DM56</accession>
<organism evidence="1 2">
    <name type="scientific">Occultella aeris</name>
    <dbReference type="NCBI Taxonomy" id="2761496"/>
    <lineage>
        <taxon>Bacteria</taxon>
        <taxon>Bacillati</taxon>
        <taxon>Actinomycetota</taxon>
        <taxon>Actinomycetes</taxon>
        <taxon>Micrococcales</taxon>
        <taxon>Ruaniaceae</taxon>
        <taxon>Occultella</taxon>
    </lineage>
</organism>
<dbReference type="AlphaFoldDB" id="A0A7M4DM56"/>
<protein>
    <submittedName>
        <fullName evidence="1">Uncharacterized protein</fullName>
    </submittedName>
</protein>
<comment type="caution">
    <text evidence="1">The sequence shown here is derived from an EMBL/GenBank/DDBJ whole genome shotgun (WGS) entry which is preliminary data.</text>
</comment>